<reference evidence="17 18" key="1">
    <citation type="submission" date="2024-02" db="EMBL/GenBank/DDBJ databases">
        <title>Discinaceae phylogenomics.</title>
        <authorList>
            <person name="Dirks A.C."/>
            <person name="James T.Y."/>
        </authorList>
    </citation>
    <scope>NUCLEOTIDE SEQUENCE [LARGE SCALE GENOMIC DNA]</scope>
    <source>
        <strain evidence="17 18">ACD0624</strain>
    </source>
</reference>
<dbReference type="InterPro" id="IPR010255">
    <property type="entry name" value="Haem_peroxidase_sf"/>
</dbReference>
<feature type="region of interest" description="Disordered" evidence="15">
    <location>
        <begin position="32"/>
        <end position="57"/>
    </location>
</feature>
<keyword evidence="11" id="KW-0496">Mitochondrion</keyword>
<evidence type="ECO:0000256" key="4">
    <source>
        <dbReference type="ARBA" id="ARBA00005997"/>
    </source>
</evidence>
<evidence type="ECO:0000256" key="3">
    <source>
        <dbReference type="ARBA" id="ARBA00004569"/>
    </source>
</evidence>
<comment type="subcellular location">
    <subcellularLocation>
        <location evidence="3">Mitochondrion intermembrane space</location>
    </subcellularLocation>
    <subcellularLocation>
        <location evidence="2">Mitochondrion matrix</location>
    </subcellularLocation>
</comment>
<dbReference type="PANTHER" id="PTHR31356">
    <property type="entry name" value="THYLAKOID LUMENAL 29 KDA PROTEIN, CHLOROPLASTIC-RELATED"/>
    <property type="match status" value="1"/>
</dbReference>
<evidence type="ECO:0000256" key="9">
    <source>
        <dbReference type="ARBA" id="ARBA00023002"/>
    </source>
</evidence>
<dbReference type="EMBL" id="JBBBZM010000016">
    <property type="protein sequence ID" value="KAL0638982.1"/>
    <property type="molecule type" value="Genomic_DNA"/>
</dbReference>
<evidence type="ECO:0000313" key="17">
    <source>
        <dbReference type="EMBL" id="KAL0638982.1"/>
    </source>
</evidence>
<dbReference type="PROSITE" id="PS50873">
    <property type="entry name" value="PEROXIDASE_4"/>
    <property type="match status" value="1"/>
</dbReference>
<dbReference type="Gene3D" id="1.10.520.10">
    <property type="match status" value="1"/>
</dbReference>
<evidence type="ECO:0000313" key="18">
    <source>
        <dbReference type="Proteomes" id="UP001447188"/>
    </source>
</evidence>
<gene>
    <name evidence="17" type="primary">CCP1</name>
    <name evidence="17" type="ORF">Q9L58_002033</name>
</gene>
<dbReference type="Gene3D" id="1.10.420.10">
    <property type="entry name" value="Peroxidase, domain 2"/>
    <property type="match status" value="1"/>
</dbReference>
<feature type="domain" description="Plant heme peroxidase family profile" evidence="16">
    <location>
        <begin position="192"/>
        <end position="380"/>
    </location>
</feature>
<evidence type="ECO:0000259" key="16">
    <source>
        <dbReference type="PROSITE" id="PS50873"/>
    </source>
</evidence>
<evidence type="ECO:0000256" key="15">
    <source>
        <dbReference type="SAM" id="MobiDB-lite"/>
    </source>
</evidence>
<dbReference type="Pfam" id="PF00141">
    <property type="entry name" value="peroxidase"/>
    <property type="match status" value="1"/>
</dbReference>
<accession>A0ABR3GTD8</accession>
<dbReference type="InterPro" id="IPR002207">
    <property type="entry name" value="Peroxidase_I"/>
</dbReference>
<dbReference type="PRINTS" id="PR00459">
    <property type="entry name" value="ASPEROXIDASE"/>
</dbReference>
<comment type="function">
    <text evidence="1">Destroys radicals which are normally produced within the cells and which are toxic to biological systems.</text>
</comment>
<comment type="similarity">
    <text evidence="4">Belongs to the peroxidase family. Cytochrome c peroxidase subfamily.</text>
</comment>
<dbReference type="InterPro" id="IPR002016">
    <property type="entry name" value="Haem_peroxidase"/>
</dbReference>
<dbReference type="InterPro" id="IPR044831">
    <property type="entry name" value="Ccp1-like"/>
</dbReference>
<keyword evidence="10" id="KW-0408">Iron</keyword>
<protein>
    <recommendedName>
        <fullName evidence="14">Peroxidase</fullName>
        <ecNumber evidence="14">1.11.1.-</ecNumber>
    </recommendedName>
</protein>
<dbReference type="SUPFAM" id="SSF48113">
    <property type="entry name" value="Heme-dependent peroxidases"/>
    <property type="match status" value="1"/>
</dbReference>
<evidence type="ECO:0000256" key="10">
    <source>
        <dbReference type="ARBA" id="ARBA00023004"/>
    </source>
</evidence>
<evidence type="ECO:0000256" key="7">
    <source>
        <dbReference type="ARBA" id="ARBA00022723"/>
    </source>
</evidence>
<organism evidence="17 18">
    <name type="scientific">Discina gigas</name>
    <dbReference type="NCBI Taxonomy" id="1032678"/>
    <lineage>
        <taxon>Eukaryota</taxon>
        <taxon>Fungi</taxon>
        <taxon>Dikarya</taxon>
        <taxon>Ascomycota</taxon>
        <taxon>Pezizomycotina</taxon>
        <taxon>Pezizomycetes</taxon>
        <taxon>Pezizales</taxon>
        <taxon>Discinaceae</taxon>
        <taxon>Discina</taxon>
    </lineage>
</organism>
<name>A0ABR3GTD8_9PEZI</name>
<sequence>MASIARTLTRVTSRNISLTPLRRNLTTAAHARPSIKSVSPFKQAPRRGYASETSPSGGSGKGIFIGLTLAAVGGAGYYLYANDLISGLTGAAGKSSTKPQGPFQPGKSDYQKVYNDVAELLESNDEYDNGSYGPVLVRLGWHASGTYDKESKTGGSNGATMRFSPESDHGANAGLKTARDVLQSVKDKHPWITYSDLWTLAAVSAIQEMGGPKIPWRPGRQDGDVTACTPDGRLPDASKEQKHLRDIFYRMGFNDQEIVALSGAHALGRCHTDRSGFDGPWTFSPTVLTNDFYKLLIEEKWSWKKWSGPKQFEDVATKSLMMLPTDMALIKDKAFKKHVEAYAKDNELFFKDFADVFAKLLELGVPFKTDEKFVFKASTD</sequence>
<comment type="caution">
    <text evidence="17">The sequence shown here is derived from an EMBL/GenBank/DDBJ whole genome shotgun (WGS) entry which is preliminary data.</text>
</comment>
<keyword evidence="9 14" id="KW-0560">Oxidoreductase</keyword>
<evidence type="ECO:0000256" key="1">
    <source>
        <dbReference type="ARBA" id="ARBA00003917"/>
    </source>
</evidence>
<dbReference type="PANTHER" id="PTHR31356:SF58">
    <property type="entry name" value="CYTOCHROME C PEROXIDASE, MITOCHONDRIAL"/>
    <property type="match status" value="1"/>
</dbReference>
<dbReference type="EC" id="1.11.1.-" evidence="14"/>
<keyword evidence="7" id="KW-0479">Metal-binding</keyword>
<evidence type="ECO:0000256" key="12">
    <source>
        <dbReference type="ARBA" id="ARBA00038574"/>
    </source>
</evidence>
<dbReference type="Proteomes" id="UP001447188">
    <property type="component" value="Unassembled WGS sequence"/>
</dbReference>
<evidence type="ECO:0000256" key="13">
    <source>
        <dbReference type="ARBA" id="ARBA00049265"/>
    </source>
</evidence>
<dbReference type="PRINTS" id="PR00458">
    <property type="entry name" value="PEROXIDASE"/>
</dbReference>
<dbReference type="GO" id="GO:0004130">
    <property type="term" value="F:cytochrome-c peroxidase activity"/>
    <property type="evidence" value="ECO:0007669"/>
    <property type="project" value="UniProtKB-EC"/>
</dbReference>
<evidence type="ECO:0000256" key="14">
    <source>
        <dbReference type="RuleBase" id="RU363051"/>
    </source>
</evidence>
<evidence type="ECO:0000256" key="2">
    <source>
        <dbReference type="ARBA" id="ARBA00004305"/>
    </source>
</evidence>
<evidence type="ECO:0000256" key="6">
    <source>
        <dbReference type="ARBA" id="ARBA00022617"/>
    </source>
</evidence>
<dbReference type="InterPro" id="IPR019793">
    <property type="entry name" value="Peroxidases_heam-ligand_BS"/>
</dbReference>
<evidence type="ECO:0000256" key="5">
    <source>
        <dbReference type="ARBA" id="ARBA00022559"/>
    </source>
</evidence>
<proteinExistence type="inferred from homology"/>
<dbReference type="InterPro" id="IPR019794">
    <property type="entry name" value="Peroxidases_AS"/>
</dbReference>
<evidence type="ECO:0000256" key="8">
    <source>
        <dbReference type="ARBA" id="ARBA00022946"/>
    </source>
</evidence>
<comment type="subunit">
    <text evidence="12">Forms a one-to-one complex with cytochrome c.</text>
</comment>
<feature type="region of interest" description="Disordered" evidence="15">
    <location>
        <begin position="212"/>
        <end position="237"/>
    </location>
</feature>
<keyword evidence="18" id="KW-1185">Reference proteome</keyword>
<keyword evidence="8" id="KW-0809">Transit peptide</keyword>
<dbReference type="CDD" id="cd00691">
    <property type="entry name" value="ascorbate_peroxidase"/>
    <property type="match status" value="1"/>
</dbReference>
<comment type="catalytic activity">
    <reaction evidence="13">
        <text>2 Fe(II)-[cytochrome c] + H2O2 + 2 H(+) = 2 Fe(III)-[cytochrome c] + 2 H2O</text>
        <dbReference type="Rhea" id="RHEA:16581"/>
        <dbReference type="Rhea" id="RHEA-COMP:10350"/>
        <dbReference type="Rhea" id="RHEA-COMP:14399"/>
        <dbReference type="ChEBI" id="CHEBI:15377"/>
        <dbReference type="ChEBI" id="CHEBI:15378"/>
        <dbReference type="ChEBI" id="CHEBI:16240"/>
        <dbReference type="ChEBI" id="CHEBI:29033"/>
        <dbReference type="ChEBI" id="CHEBI:29034"/>
        <dbReference type="EC" id="1.11.1.5"/>
    </reaction>
</comment>
<keyword evidence="6" id="KW-0349">Heme</keyword>
<keyword evidence="5 14" id="KW-0575">Peroxidase</keyword>
<dbReference type="PROSITE" id="PS00436">
    <property type="entry name" value="PEROXIDASE_2"/>
    <property type="match status" value="1"/>
</dbReference>
<dbReference type="PROSITE" id="PS00435">
    <property type="entry name" value="PEROXIDASE_1"/>
    <property type="match status" value="1"/>
</dbReference>
<evidence type="ECO:0000256" key="11">
    <source>
        <dbReference type="ARBA" id="ARBA00023128"/>
    </source>
</evidence>